<dbReference type="PANTHER" id="PTHR11002:SF76">
    <property type="entry name" value="CARBONIC ANHYDRASE"/>
    <property type="match status" value="1"/>
</dbReference>
<evidence type="ECO:0000256" key="3">
    <source>
        <dbReference type="ARBA" id="ARBA00022723"/>
    </source>
</evidence>
<evidence type="ECO:0000256" key="6">
    <source>
        <dbReference type="ARBA" id="ARBA00048348"/>
    </source>
</evidence>
<dbReference type="Gene3D" id="3.40.1050.10">
    <property type="entry name" value="Carbonic anhydrase"/>
    <property type="match status" value="1"/>
</dbReference>
<dbReference type="EC" id="4.2.1.1" evidence="2"/>
<organism evidence="9 10">
    <name type="scientific">Methanochimaera problematica</name>
    <dbReference type="NCBI Taxonomy" id="2609417"/>
    <lineage>
        <taxon>Archaea</taxon>
        <taxon>Methanobacteriati</taxon>
        <taxon>Methanobacteriota</taxon>
        <taxon>Stenosarchaea group</taxon>
        <taxon>Methanomicrobia</taxon>
        <taxon>Methanomicrobiales</taxon>
        <taxon>Methanomicrobiaceae</taxon>
        <taxon>Methanochimaera</taxon>
    </lineage>
</organism>
<proteinExistence type="inferred from homology"/>
<feature type="compositionally biased region" description="Basic and acidic residues" evidence="8">
    <location>
        <begin position="1"/>
        <end position="10"/>
    </location>
</feature>
<dbReference type="GeneID" id="85228506"/>
<keyword evidence="10" id="KW-1185">Reference proteome</keyword>
<evidence type="ECO:0000256" key="2">
    <source>
        <dbReference type="ARBA" id="ARBA00012925"/>
    </source>
</evidence>
<evidence type="ECO:0000256" key="1">
    <source>
        <dbReference type="ARBA" id="ARBA00006217"/>
    </source>
</evidence>
<name>A0AA97FCX9_9EURY</name>
<dbReference type="EMBL" id="CP043875">
    <property type="protein sequence ID" value="WOF15171.1"/>
    <property type="molecule type" value="Genomic_DNA"/>
</dbReference>
<feature type="binding site" evidence="7">
    <location>
        <position position="121"/>
    </location>
    <ligand>
        <name>Zn(2+)</name>
        <dbReference type="ChEBI" id="CHEBI:29105"/>
    </ligand>
</feature>
<evidence type="ECO:0000313" key="10">
    <source>
        <dbReference type="Proteomes" id="UP001301797"/>
    </source>
</evidence>
<comment type="catalytic activity">
    <reaction evidence="6">
        <text>hydrogencarbonate + H(+) = CO2 + H2O</text>
        <dbReference type="Rhea" id="RHEA:10748"/>
        <dbReference type="ChEBI" id="CHEBI:15377"/>
        <dbReference type="ChEBI" id="CHEBI:15378"/>
        <dbReference type="ChEBI" id="CHEBI:16526"/>
        <dbReference type="ChEBI" id="CHEBI:17544"/>
        <dbReference type="EC" id="4.2.1.1"/>
    </reaction>
</comment>
<protein>
    <recommendedName>
        <fullName evidence="2">carbonic anhydrase</fullName>
        <ecNumber evidence="2">4.2.1.1</ecNumber>
    </recommendedName>
</protein>
<dbReference type="InterPro" id="IPR036874">
    <property type="entry name" value="Carbonic_anhydrase_sf"/>
</dbReference>
<dbReference type="PANTHER" id="PTHR11002">
    <property type="entry name" value="CARBONIC ANHYDRASE"/>
    <property type="match status" value="1"/>
</dbReference>
<evidence type="ECO:0000256" key="5">
    <source>
        <dbReference type="ARBA" id="ARBA00023239"/>
    </source>
</evidence>
<comment type="cofactor">
    <cofactor evidence="7">
        <name>Zn(2+)</name>
        <dbReference type="ChEBI" id="CHEBI:29105"/>
    </cofactor>
    <text evidence="7">Binds 1 zinc ion per subunit.</text>
</comment>
<evidence type="ECO:0000256" key="4">
    <source>
        <dbReference type="ARBA" id="ARBA00022833"/>
    </source>
</evidence>
<reference evidence="9 10" key="1">
    <citation type="submission" date="2019-09" db="EMBL/GenBank/DDBJ databases">
        <title>The complete genome of Methanoplanus sp. FWC-SCC4.</title>
        <authorList>
            <person name="Chen S.-C."/>
            <person name="Zhou Y.-Z."/>
            <person name="Lai M.-C."/>
        </authorList>
    </citation>
    <scope>NUCLEOTIDE SEQUENCE [LARGE SCALE GENOMIC DNA]</scope>
    <source>
        <strain evidence="9 10">FWC-SCC4</strain>
    </source>
</reference>
<evidence type="ECO:0000256" key="8">
    <source>
        <dbReference type="SAM" id="MobiDB-lite"/>
    </source>
</evidence>
<feature type="region of interest" description="Disordered" evidence="8">
    <location>
        <begin position="1"/>
        <end position="21"/>
    </location>
</feature>
<feature type="binding site" evidence="7">
    <location>
        <position position="62"/>
    </location>
    <ligand>
        <name>Zn(2+)</name>
        <dbReference type="ChEBI" id="CHEBI:29105"/>
    </ligand>
</feature>
<keyword evidence="5" id="KW-0456">Lyase</keyword>
<sequence length="215" mass="24020">MRTNVTEDTKTGSATGKGTDRPLVDQLLEGNVAFRENEFKENPVRYRELALAQSPGVLWIGCSDSRAAPERITSAPPGELFVTRNVGNIVPAHDWSLSAVLEYSINHLEVKEIIVAGHSNCGAVKALDKDLQDPYITLWLNDAREAKARVDARMPKAVTPEDQKERTREIELENVRLQVEHLMSYPSVRQAVDEGRIEVHGLYYNLETGTLSRVV</sequence>
<evidence type="ECO:0000313" key="9">
    <source>
        <dbReference type="EMBL" id="WOF15171.1"/>
    </source>
</evidence>
<keyword evidence="3 7" id="KW-0479">Metal-binding</keyword>
<dbReference type="RefSeq" id="WP_317136738.1">
    <property type="nucleotide sequence ID" value="NZ_CP043875.1"/>
</dbReference>
<dbReference type="SMART" id="SM00947">
    <property type="entry name" value="Pro_CA"/>
    <property type="match status" value="1"/>
</dbReference>
<accession>A0AA97FCX9</accession>
<dbReference type="Proteomes" id="UP001301797">
    <property type="component" value="Chromosome"/>
</dbReference>
<keyword evidence="4 7" id="KW-0862">Zinc</keyword>
<gene>
    <name evidence="9" type="ORF">F1737_00020</name>
</gene>
<dbReference type="AlphaFoldDB" id="A0AA97FCX9"/>
<dbReference type="KEGG" id="mefw:F1737_00020"/>
<evidence type="ECO:0000256" key="7">
    <source>
        <dbReference type="PIRSR" id="PIRSR601765-2"/>
    </source>
</evidence>
<comment type="similarity">
    <text evidence="1">Belongs to the beta-class carbonic anhydrase family.</text>
</comment>
<dbReference type="GO" id="GO:0004089">
    <property type="term" value="F:carbonate dehydratase activity"/>
    <property type="evidence" value="ECO:0007669"/>
    <property type="project" value="UniProtKB-EC"/>
</dbReference>
<dbReference type="GO" id="GO:0008270">
    <property type="term" value="F:zinc ion binding"/>
    <property type="evidence" value="ECO:0007669"/>
    <property type="project" value="InterPro"/>
</dbReference>
<dbReference type="Pfam" id="PF00484">
    <property type="entry name" value="Pro_CA"/>
    <property type="match status" value="1"/>
</dbReference>
<dbReference type="SUPFAM" id="SSF53056">
    <property type="entry name" value="beta-carbonic anhydrase, cab"/>
    <property type="match status" value="1"/>
</dbReference>
<dbReference type="InterPro" id="IPR001765">
    <property type="entry name" value="Carbonic_anhydrase"/>
</dbReference>
<feature type="binding site" evidence="7">
    <location>
        <position position="118"/>
    </location>
    <ligand>
        <name>Zn(2+)</name>
        <dbReference type="ChEBI" id="CHEBI:29105"/>
    </ligand>
</feature>